<comment type="subcellular location">
    <subcellularLocation>
        <location evidence="1">Nucleus</location>
    </subcellularLocation>
</comment>
<dbReference type="InterPro" id="IPR007900">
    <property type="entry name" value="TAF4_C"/>
</dbReference>
<feature type="compositionally biased region" description="Basic and acidic residues" evidence="9">
    <location>
        <begin position="423"/>
        <end position="434"/>
    </location>
</feature>
<evidence type="ECO:0000256" key="9">
    <source>
        <dbReference type="SAM" id="MobiDB-lite"/>
    </source>
</evidence>
<keyword evidence="4" id="KW-0805">Transcription regulation</keyword>
<keyword evidence="13" id="KW-1185">Reference proteome</keyword>
<feature type="region of interest" description="Disordered" evidence="9">
    <location>
        <begin position="510"/>
        <end position="562"/>
    </location>
</feature>
<dbReference type="GO" id="GO:0006352">
    <property type="term" value="P:DNA-templated transcription initiation"/>
    <property type="evidence" value="ECO:0007669"/>
    <property type="project" value="InterPro"/>
</dbReference>
<proteinExistence type="inferred from homology"/>
<evidence type="ECO:0000256" key="8">
    <source>
        <dbReference type="ARBA" id="ARBA00031747"/>
    </source>
</evidence>
<evidence type="ECO:0000256" key="4">
    <source>
        <dbReference type="ARBA" id="ARBA00023015"/>
    </source>
</evidence>
<comment type="function">
    <text evidence="7">Functions as a component of the DNA-binding general transcription factor complex TFIID. Binding of TFIID to a promoter (with or without TATA element) is the initial step in pre-initiation complex (PIC) formation. TFIID plays a key role in the regulation of gene expression by RNA polymerase II through different activities such as transcription activator interaction, core promoter recognition and selectivity, TFIIA and TFIIB interaction, chromatin modification (histone acetylation by TAF1), facilitation of DNA opening and initiation of transcription.</text>
</comment>
<dbReference type="Pfam" id="PF05236">
    <property type="entry name" value="TAF4"/>
    <property type="match status" value="1"/>
</dbReference>
<evidence type="ECO:0000256" key="6">
    <source>
        <dbReference type="ARBA" id="ARBA00023242"/>
    </source>
</evidence>
<evidence type="ECO:0000259" key="10">
    <source>
        <dbReference type="Pfam" id="PF05236"/>
    </source>
</evidence>
<comment type="similarity">
    <text evidence="2">Belongs to the TAF4 family.</text>
</comment>
<keyword evidence="5" id="KW-0804">Transcription</keyword>
<dbReference type="EMBL" id="WWBZ02000040">
    <property type="protein sequence ID" value="KAF4305213.1"/>
    <property type="molecule type" value="Genomic_DNA"/>
</dbReference>
<feature type="domain" description="Transcription initiation factor TFIID component TAF4 C-terminal" evidence="10">
    <location>
        <begin position="300"/>
        <end position="585"/>
    </location>
</feature>
<keyword evidence="6" id="KW-0539">Nucleus</keyword>
<evidence type="ECO:0000313" key="12">
    <source>
        <dbReference type="EMBL" id="KAF4305213.1"/>
    </source>
</evidence>
<feature type="compositionally biased region" description="Polar residues" evidence="9">
    <location>
        <begin position="361"/>
        <end position="376"/>
    </location>
</feature>
<name>A0A8H4IGH1_9PEZI</name>
<feature type="compositionally biased region" description="Pro residues" evidence="9">
    <location>
        <begin position="7"/>
        <end position="18"/>
    </location>
</feature>
<gene>
    <name evidence="12" type="ORF">GTA08_BOTSDO07094</name>
    <name evidence="11" type="ORF">GTA08_BOTSDO11289</name>
</gene>
<feature type="compositionally biased region" description="Polar residues" evidence="9">
    <location>
        <begin position="52"/>
        <end position="83"/>
    </location>
</feature>
<evidence type="ECO:0000256" key="5">
    <source>
        <dbReference type="ARBA" id="ARBA00023163"/>
    </source>
</evidence>
<feature type="compositionally biased region" description="Basic and acidic residues" evidence="9">
    <location>
        <begin position="547"/>
        <end position="562"/>
    </location>
</feature>
<dbReference type="OrthoDB" id="21060at2759"/>
<evidence type="ECO:0000256" key="3">
    <source>
        <dbReference type="ARBA" id="ARBA00017306"/>
    </source>
</evidence>
<feature type="region of interest" description="Disordered" evidence="9">
    <location>
        <begin position="1"/>
        <end position="129"/>
    </location>
</feature>
<dbReference type="AlphaFoldDB" id="A0A8H4IGH1"/>
<sequence>MAQQYPPMHPPHQPPHQPPQRSYSPYPPTASSPVQMSPGGMGVPPANKRQRMSPNPSSPYTPYHNSPYSSVPNTPAQSHTPLPFNQPQPPEQSFDASRGAPGSMGPPQRPADKQDKPEKEKATDINDLSDVIGASGIDLREEENYLAQTYQNQHQNNSFNTSFSQSPATLSPNNSFNALSSGSFGSYPAFQGAGPVNQPPVSQKTVEEELFEKHKAAARALSEKGQQELNDPFCRGNTIRHKIGRHTYEQGVKFNVDGLYDRINKDQPQSVNGIQAAGPDGTGVVKAQAAALLDSNAPLTEILTLLSLATKERLRGILEDAHALSRARQLSSHGVVPPDFADIATGNGAPKSVTAVPTSVTKTAWDQPESAVSPTSVPAKRPLDSDTPKNDPSRLPTPPTDTPPTPQPTVSFSSDLATTLRKLQSEERKYEQERVKKRQKRAAAKNSENGSVPGTPSPAELASVAKPLTKKERERQAKAGQTDEVLHKAANTTANMAIGNLGKKYSWLSGGSGSGASTPSRLNTSVGGASGGGGGGTGGGGTQDRSLTARDRKWGDWREDGAKGKGIQMRDLIAALEQDGNEKKTLARALVRLKSDN</sequence>
<organism evidence="11 13">
    <name type="scientific">Botryosphaeria dothidea</name>
    <dbReference type="NCBI Taxonomy" id="55169"/>
    <lineage>
        <taxon>Eukaryota</taxon>
        <taxon>Fungi</taxon>
        <taxon>Dikarya</taxon>
        <taxon>Ascomycota</taxon>
        <taxon>Pezizomycotina</taxon>
        <taxon>Dothideomycetes</taxon>
        <taxon>Dothideomycetes incertae sedis</taxon>
        <taxon>Botryosphaeriales</taxon>
        <taxon>Botryosphaeriaceae</taxon>
        <taxon>Botryosphaeria</taxon>
    </lineage>
</organism>
<dbReference type="GO" id="GO:0005669">
    <property type="term" value="C:transcription factor TFIID complex"/>
    <property type="evidence" value="ECO:0007669"/>
    <property type="project" value="InterPro"/>
</dbReference>
<evidence type="ECO:0000256" key="1">
    <source>
        <dbReference type="ARBA" id="ARBA00004123"/>
    </source>
</evidence>
<evidence type="ECO:0000313" key="11">
    <source>
        <dbReference type="EMBL" id="KAF4300770.1"/>
    </source>
</evidence>
<feature type="compositionally biased region" description="Pro residues" evidence="9">
    <location>
        <begin position="395"/>
        <end position="407"/>
    </location>
</feature>
<dbReference type="EMBL" id="WWBZ02000082">
    <property type="protein sequence ID" value="KAF4300770.1"/>
    <property type="molecule type" value="Genomic_DNA"/>
</dbReference>
<evidence type="ECO:0000256" key="7">
    <source>
        <dbReference type="ARBA" id="ARBA00025346"/>
    </source>
</evidence>
<evidence type="ECO:0000256" key="2">
    <source>
        <dbReference type="ARBA" id="ARBA00006178"/>
    </source>
</evidence>
<dbReference type="Proteomes" id="UP000572817">
    <property type="component" value="Unassembled WGS sequence"/>
</dbReference>
<feature type="region of interest" description="Disordered" evidence="9">
    <location>
        <begin position="361"/>
        <end position="460"/>
    </location>
</feature>
<protein>
    <recommendedName>
        <fullName evidence="3">Transcription initiation factor TFIID subunit 4</fullName>
    </recommendedName>
    <alternativeName>
        <fullName evidence="8">TBP-associated factor 4</fullName>
    </alternativeName>
</protein>
<evidence type="ECO:0000313" key="13">
    <source>
        <dbReference type="Proteomes" id="UP000572817"/>
    </source>
</evidence>
<reference evidence="11 13" key="1">
    <citation type="submission" date="2020-04" db="EMBL/GenBank/DDBJ databases">
        <title>Genome Assembly and Annotation of Botryosphaeria dothidea sdau 11-99, a Latent Pathogen of Apple Fruit Ring Rot in China.</title>
        <authorList>
            <person name="Yu C."/>
            <person name="Diao Y."/>
            <person name="Lu Q."/>
            <person name="Zhao J."/>
            <person name="Cui S."/>
            <person name="Peng C."/>
            <person name="He B."/>
            <person name="Liu H."/>
        </authorList>
    </citation>
    <scope>NUCLEOTIDE SEQUENCE [LARGE SCALE GENOMIC DNA]</scope>
    <source>
        <strain evidence="11">Sdau11-99</strain>
        <strain evidence="13">sdau11-99</strain>
    </source>
</reference>
<feature type="compositionally biased region" description="Basic and acidic residues" evidence="9">
    <location>
        <begin position="110"/>
        <end position="124"/>
    </location>
</feature>
<feature type="compositionally biased region" description="Basic and acidic residues" evidence="9">
    <location>
        <begin position="381"/>
        <end position="392"/>
    </location>
</feature>
<comment type="caution">
    <text evidence="11">The sequence shown here is derived from an EMBL/GenBank/DDBJ whole genome shotgun (WGS) entry which is preliminary data.</text>
</comment>
<feature type="compositionally biased region" description="Gly residues" evidence="9">
    <location>
        <begin position="528"/>
        <end position="542"/>
    </location>
</feature>
<accession>A0A8H4IGH1</accession>